<dbReference type="EMBL" id="JACDUR010000005">
    <property type="protein sequence ID" value="MBA2894159.1"/>
    <property type="molecule type" value="Genomic_DNA"/>
</dbReference>
<gene>
    <name evidence="1" type="ORF">HNR30_005520</name>
</gene>
<reference evidence="1 2" key="1">
    <citation type="submission" date="2020-07" db="EMBL/GenBank/DDBJ databases">
        <title>Genomic Encyclopedia of Type Strains, Phase IV (KMG-IV): sequencing the most valuable type-strain genomes for metagenomic binning, comparative biology and taxonomic classification.</title>
        <authorList>
            <person name="Goeker M."/>
        </authorList>
    </citation>
    <scope>NUCLEOTIDE SEQUENCE [LARGE SCALE GENOMIC DNA]</scope>
    <source>
        <strain evidence="1 2">DSM 45533</strain>
    </source>
</reference>
<name>A0A7W0HSL6_9ACTN</name>
<protein>
    <submittedName>
        <fullName evidence="1">Uncharacterized protein</fullName>
    </submittedName>
</protein>
<sequence length="39" mass="4149">MHGKTTFAKAIAIGEKHRKSGSAAQVKKAAAYLAKHVNK</sequence>
<evidence type="ECO:0000313" key="1">
    <source>
        <dbReference type="EMBL" id="MBA2894159.1"/>
    </source>
</evidence>
<dbReference type="Proteomes" id="UP000530928">
    <property type="component" value="Unassembled WGS sequence"/>
</dbReference>
<organism evidence="1 2">
    <name type="scientific">Nonomuraea soli</name>
    <dbReference type="NCBI Taxonomy" id="1032476"/>
    <lineage>
        <taxon>Bacteria</taxon>
        <taxon>Bacillati</taxon>
        <taxon>Actinomycetota</taxon>
        <taxon>Actinomycetes</taxon>
        <taxon>Streptosporangiales</taxon>
        <taxon>Streptosporangiaceae</taxon>
        <taxon>Nonomuraea</taxon>
    </lineage>
</organism>
<accession>A0A7W0HSL6</accession>
<proteinExistence type="predicted"/>
<comment type="caution">
    <text evidence="1">The sequence shown here is derived from an EMBL/GenBank/DDBJ whole genome shotgun (WGS) entry which is preliminary data.</text>
</comment>
<keyword evidence="2" id="KW-1185">Reference proteome</keyword>
<dbReference type="AlphaFoldDB" id="A0A7W0HSL6"/>
<evidence type="ECO:0000313" key="2">
    <source>
        <dbReference type="Proteomes" id="UP000530928"/>
    </source>
</evidence>